<protein>
    <recommendedName>
        <fullName evidence="1">Filamentous haemagglutinin FhaB/tRNA nuclease CdiA-like TPS domain-containing protein</fullName>
    </recommendedName>
</protein>
<dbReference type="NCBIfam" id="TIGR01901">
    <property type="entry name" value="adhes_NPXG"/>
    <property type="match status" value="1"/>
</dbReference>
<dbReference type="Proteomes" id="UP000271624">
    <property type="component" value="Unassembled WGS sequence"/>
</dbReference>
<dbReference type="AlphaFoldDB" id="A0A3S1AUZ1"/>
<gene>
    <name evidence="2" type="ORF">DSM106972_001740</name>
</gene>
<dbReference type="InterPro" id="IPR011050">
    <property type="entry name" value="Pectin_lyase_fold/virulence"/>
</dbReference>
<dbReference type="SMART" id="SM00912">
    <property type="entry name" value="Haemagg_act"/>
    <property type="match status" value="1"/>
</dbReference>
<comment type="caution">
    <text evidence="2">The sequence shown here is derived from an EMBL/GenBank/DDBJ whole genome shotgun (WGS) entry which is preliminary data.</text>
</comment>
<evidence type="ECO:0000313" key="3">
    <source>
        <dbReference type="Proteomes" id="UP000271624"/>
    </source>
</evidence>
<dbReference type="EMBL" id="RSCL01000001">
    <property type="protein sequence ID" value="RUT09679.1"/>
    <property type="molecule type" value="Genomic_DNA"/>
</dbReference>
<evidence type="ECO:0000313" key="2">
    <source>
        <dbReference type="EMBL" id="RUT09679.1"/>
    </source>
</evidence>
<sequence length="1017" mass="103572">MKTSKVNFLLHAVRVAKFAFFGGLAITFSCNNVLAQIIPDETLGAERTLITPNVNIKGATADQIDGGAIRGSNIFHSFSEFNIQDGQRVYFSNPPGINNILGRVTGNNQSNILGTVGVKGNANLFILNPNGIIFGQNARLDIGGSFVASTANAIQFGEQGFFSAANPSSPALLTVNPDALFFNQINNKQIENRSRVEAGLNVAGTPLFGLRVPDGKSLLLLGGKIVVDSGGLHALGGQVELAGVTVGRLGLTFNDNKPSINPEKIERADISLRNGASVSTSNQGGGNIRVFGKHVTVSDGSRIEANTLGSLVGGELNIDASEILEVVGESATGQRSELVARTTGTGNAGNLTITAPVFRILEGARVSTTTAGSGKAGNLRVTASEVKVSGFTKSREFGSDLFAQTRRGSTGDGGELAVTTKRLLVQDGGQVGVSTFGNGNGGKLTINASELVEVSGSSESILAANTNGKGKGGDLIINTGKLLVQDGAEIAATANSDGDAGSLIVNATESVHVRGASASGNVSELTAGAYATGKGGELTINTPLLRVEGADIFAGTASKGDAGNLTINTGYLFADKGAQISTLTVGSGNGGRLAVNASKQVQLNGTSDDGKQTTGFFASTYNVGKAGDLIVDTPVLIVKNGAQVSTSTIGGGQGGKLTIKASESVLLEGIGSGLSSQALSTGNAGSITLNTPNLTIQKQARIAAETINKGNAGNINIDTNKLMIQDGGIISSATTNEGSGGKLTVNATESIQVINNPNEQSITGLFTQTQGTGKAQTLTINTPILILQDGAQIDAGTDIRSTGSGGDLIVNASESVQLIGTTAIRRFPSGLFTATRGTGKAGNITVNSPTLIIRDGATISSATNNGAGGNISITANRLETINGGKFRTSTTGVNKAGDITLNVRDSILIAGVNSGLFANTQTGSTGNGGNIFIDPRSIILRDGARIAVDSQGSGKGGDIQIEAGALTLDNQAAIFAETASNTGGSITLKMQELLLLRRGGKISTNAELTLQEEMVVI</sequence>
<dbReference type="OrthoDB" id="501088at2"/>
<dbReference type="InterPro" id="IPR012334">
    <property type="entry name" value="Pectin_lyas_fold"/>
</dbReference>
<keyword evidence="3" id="KW-1185">Reference proteome</keyword>
<dbReference type="SUPFAM" id="SSF51126">
    <property type="entry name" value="Pectin lyase-like"/>
    <property type="match status" value="5"/>
</dbReference>
<dbReference type="InterPro" id="IPR008638">
    <property type="entry name" value="FhaB/CdiA-like_TPS"/>
</dbReference>
<feature type="domain" description="Filamentous haemagglutinin FhaB/tRNA nuclease CdiA-like TPS" evidence="1">
    <location>
        <begin position="44"/>
        <end position="157"/>
    </location>
</feature>
<dbReference type="Pfam" id="PF05860">
    <property type="entry name" value="TPS"/>
    <property type="match status" value="1"/>
</dbReference>
<dbReference type="PROSITE" id="PS51257">
    <property type="entry name" value="PROKAR_LIPOPROTEIN"/>
    <property type="match status" value="1"/>
</dbReference>
<evidence type="ECO:0000259" key="1">
    <source>
        <dbReference type="SMART" id="SM00912"/>
    </source>
</evidence>
<dbReference type="RefSeq" id="WP_127077959.1">
    <property type="nucleotide sequence ID" value="NZ_RSCL01000001.1"/>
</dbReference>
<organism evidence="2 3">
    <name type="scientific">Dulcicalothrix desertica PCC 7102</name>
    <dbReference type="NCBI Taxonomy" id="232991"/>
    <lineage>
        <taxon>Bacteria</taxon>
        <taxon>Bacillati</taxon>
        <taxon>Cyanobacteriota</taxon>
        <taxon>Cyanophyceae</taxon>
        <taxon>Nostocales</taxon>
        <taxon>Calotrichaceae</taxon>
        <taxon>Dulcicalothrix</taxon>
    </lineage>
</organism>
<reference evidence="2" key="2">
    <citation type="journal article" date="2019" name="Genome Biol. Evol.">
        <title>Day and night: Metabolic profiles and evolutionary relationships of six axenic non-marine cyanobacteria.</title>
        <authorList>
            <person name="Will S.E."/>
            <person name="Henke P."/>
            <person name="Boedeker C."/>
            <person name="Huang S."/>
            <person name="Brinkmann H."/>
            <person name="Rohde M."/>
            <person name="Jarek M."/>
            <person name="Friedl T."/>
            <person name="Seufert S."/>
            <person name="Schumacher M."/>
            <person name="Overmann J."/>
            <person name="Neumann-Schaal M."/>
            <person name="Petersen J."/>
        </authorList>
    </citation>
    <scope>NUCLEOTIDE SEQUENCE [LARGE SCALE GENOMIC DNA]</scope>
    <source>
        <strain evidence="2">PCC 7102</strain>
    </source>
</reference>
<accession>A0A3S1AUZ1</accession>
<reference evidence="2" key="1">
    <citation type="submission" date="2018-12" db="EMBL/GenBank/DDBJ databases">
        <authorList>
            <person name="Will S."/>
            <person name="Neumann-Schaal M."/>
            <person name="Henke P."/>
        </authorList>
    </citation>
    <scope>NUCLEOTIDE SEQUENCE</scope>
    <source>
        <strain evidence="2">PCC 7102</strain>
    </source>
</reference>
<name>A0A3S1AUZ1_9CYAN</name>
<dbReference type="Gene3D" id="2.160.20.10">
    <property type="entry name" value="Single-stranded right-handed beta-helix, Pectin lyase-like"/>
    <property type="match status" value="3"/>
</dbReference>
<proteinExistence type="predicted"/>